<keyword evidence="3" id="KW-1185">Reference proteome</keyword>
<evidence type="ECO:0000313" key="3">
    <source>
        <dbReference type="Proteomes" id="UP001321749"/>
    </source>
</evidence>
<evidence type="ECO:0000313" key="2">
    <source>
        <dbReference type="EMBL" id="KAK4465897.1"/>
    </source>
</evidence>
<dbReference type="Proteomes" id="UP001321749">
    <property type="component" value="Unassembled WGS sequence"/>
</dbReference>
<name>A0AAV9HYW7_9PEZI</name>
<protein>
    <recommendedName>
        <fullName evidence="4">F-box domain-containing protein</fullName>
    </recommendedName>
</protein>
<gene>
    <name evidence="2" type="ORF">QBC42DRAFT_283058</name>
</gene>
<dbReference type="AlphaFoldDB" id="A0AAV9HYW7"/>
<accession>A0AAV9HYW7</accession>
<comment type="caution">
    <text evidence="2">The sequence shown here is derived from an EMBL/GenBank/DDBJ whole genome shotgun (WGS) entry which is preliminary data.</text>
</comment>
<proteinExistence type="predicted"/>
<dbReference type="EMBL" id="MU864936">
    <property type="protein sequence ID" value="KAK4465897.1"/>
    <property type="molecule type" value="Genomic_DNA"/>
</dbReference>
<feature type="compositionally biased region" description="Basic and acidic residues" evidence="1">
    <location>
        <begin position="295"/>
        <end position="312"/>
    </location>
</feature>
<organism evidence="2 3">
    <name type="scientific">Cladorrhinum samala</name>
    <dbReference type="NCBI Taxonomy" id="585594"/>
    <lineage>
        <taxon>Eukaryota</taxon>
        <taxon>Fungi</taxon>
        <taxon>Dikarya</taxon>
        <taxon>Ascomycota</taxon>
        <taxon>Pezizomycotina</taxon>
        <taxon>Sordariomycetes</taxon>
        <taxon>Sordariomycetidae</taxon>
        <taxon>Sordariales</taxon>
        <taxon>Podosporaceae</taxon>
        <taxon>Cladorrhinum</taxon>
    </lineage>
</organism>
<evidence type="ECO:0008006" key="4">
    <source>
        <dbReference type="Google" id="ProtNLM"/>
    </source>
</evidence>
<reference evidence="2" key="1">
    <citation type="journal article" date="2023" name="Mol. Phylogenet. Evol.">
        <title>Genome-scale phylogeny and comparative genomics of the fungal order Sordariales.</title>
        <authorList>
            <person name="Hensen N."/>
            <person name="Bonometti L."/>
            <person name="Westerberg I."/>
            <person name="Brannstrom I.O."/>
            <person name="Guillou S."/>
            <person name="Cros-Aarteil S."/>
            <person name="Calhoun S."/>
            <person name="Haridas S."/>
            <person name="Kuo A."/>
            <person name="Mondo S."/>
            <person name="Pangilinan J."/>
            <person name="Riley R."/>
            <person name="LaButti K."/>
            <person name="Andreopoulos B."/>
            <person name="Lipzen A."/>
            <person name="Chen C."/>
            <person name="Yan M."/>
            <person name="Daum C."/>
            <person name="Ng V."/>
            <person name="Clum A."/>
            <person name="Steindorff A."/>
            <person name="Ohm R.A."/>
            <person name="Martin F."/>
            <person name="Silar P."/>
            <person name="Natvig D.O."/>
            <person name="Lalanne C."/>
            <person name="Gautier V."/>
            <person name="Ament-Velasquez S.L."/>
            <person name="Kruys A."/>
            <person name="Hutchinson M.I."/>
            <person name="Powell A.J."/>
            <person name="Barry K."/>
            <person name="Miller A.N."/>
            <person name="Grigoriev I.V."/>
            <person name="Debuchy R."/>
            <person name="Gladieux P."/>
            <person name="Hiltunen Thoren M."/>
            <person name="Johannesson H."/>
        </authorList>
    </citation>
    <scope>NUCLEOTIDE SEQUENCE</scope>
    <source>
        <strain evidence="2">PSN324</strain>
    </source>
</reference>
<feature type="region of interest" description="Disordered" evidence="1">
    <location>
        <begin position="295"/>
        <end position="325"/>
    </location>
</feature>
<reference evidence="2" key="2">
    <citation type="submission" date="2023-06" db="EMBL/GenBank/DDBJ databases">
        <authorList>
            <consortium name="Lawrence Berkeley National Laboratory"/>
            <person name="Mondo S.J."/>
            <person name="Hensen N."/>
            <person name="Bonometti L."/>
            <person name="Westerberg I."/>
            <person name="Brannstrom I.O."/>
            <person name="Guillou S."/>
            <person name="Cros-Aarteil S."/>
            <person name="Calhoun S."/>
            <person name="Haridas S."/>
            <person name="Kuo A."/>
            <person name="Pangilinan J."/>
            <person name="Riley R."/>
            <person name="Labutti K."/>
            <person name="Andreopoulos B."/>
            <person name="Lipzen A."/>
            <person name="Chen C."/>
            <person name="Yanf M."/>
            <person name="Daum C."/>
            <person name="Ng V."/>
            <person name="Clum A."/>
            <person name="Steindorff A."/>
            <person name="Ohm R."/>
            <person name="Martin F."/>
            <person name="Silar P."/>
            <person name="Natvig D."/>
            <person name="Lalanne C."/>
            <person name="Gautier V."/>
            <person name="Ament-Velasquez S.L."/>
            <person name="Kruys A."/>
            <person name="Hutchinson M.I."/>
            <person name="Powell A.J."/>
            <person name="Barry K."/>
            <person name="Miller A.N."/>
            <person name="Grigoriev I.V."/>
            <person name="Debuchy R."/>
            <person name="Gladieux P."/>
            <person name="Thoren M.H."/>
            <person name="Johannesson H."/>
        </authorList>
    </citation>
    <scope>NUCLEOTIDE SEQUENCE</scope>
    <source>
        <strain evidence="2">PSN324</strain>
    </source>
</reference>
<evidence type="ECO:0000256" key="1">
    <source>
        <dbReference type="SAM" id="MobiDB-lite"/>
    </source>
</evidence>
<sequence>MPSITELPCEIVAAILENLDHLRFLAPAALACRHFYTSFKESHGVEVSILRRQITPDVLPYSVALMEAARLPRPLTASAVRTLLDNLYNQPAGVAARLPKFPKALIKKMGRTHDAIHTLARSFARSALRGISPQSASSTSINLSPSEYFRFCSAFYRAEMFYKLFQGPAFEDNMHAALFFSRHPPWENEQLGCIYEYLEAKFAAASFDVVAHDVLFGELSIDYLRTAEAEDNEWRQTWLSHGIEFVYELSIARCYDAKRRMLESALDLDDVRVNLPEELRALYAGFDTRTIGQHSEEELHSIAPRPRDRPKGSMDPGPYQSWRNANSDSTLEESVMFNDKAWLRERAYVFWDRDRMLKLKHEDGFGQDPGSKPAYTDQDYQDMLESFEKRSRIWQ</sequence>